<accession>A0A0N8KM05</accession>
<reference evidence="1 2" key="1">
    <citation type="submission" date="2015-09" db="EMBL/GenBank/DDBJ databases">
        <title>Identification and resolution of microdiversity through metagenomic sequencing of parallel consortia.</title>
        <authorList>
            <person name="Nelson W.C."/>
            <person name="Romine M.F."/>
            <person name="Lindemann S.R."/>
        </authorList>
    </citation>
    <scope>NUCLEOTIDE SEQUENCE [LARGE SCALE GENOMIC DNA]</scope>
    <source>
        <strain evidence="1">Ana</strain>
    </source>
</reference>
<dbReference type="EMBL" id="LJZR01000058">
    <property type="protein sequence ID" value="KPQ32394.1"/>
    <property type="molecule type" value="Genomic_DNA"/>
</dbReference>
<dbReference type="Gene3D" id="2.30.110.10">
    <property type="entry name" value="Electron Transport, Fmn-binding Protein, Chain A"/>
    <property type="match status" value="1"/>
</dbReference>
<evidence type="ECO:0000313" key="1">
    <source>
        <dbReference type="EMBL" id="KPQ32394.1"/>
    </source>
</evidence>
<dbReference type="STRING" id="1666911.HLUCCA11_21570"/>
<comment type="caution">
    <text evidence="1">The sequence shown here is derived from an EMBL/GenBank/DDBJ whole genome shotgun (WGS) entry which is preliminary data.</text>
</comment>
<name>A0A0N8KM05_9CYAN</name>
<protein>
    <submittedName>
        <fullName evidence="1">Putative flavin-nucleotide-binding protein</fullName>
    </submittedName>
</protein>
<dbReference type="InterPro" id="IPR024747">
    <property type="entry name" value="Pyridox_Oxase-rel"/>
</dbReference>
<dbReference type="InterPro" id="IPR012349">
    <property type="entry name" value="Split_barrel_FMN-bd"/>
</dbReference>
<dbReference type="AlphaFoldDB" id="A0A0N8KM05"/>
<organism evidence="1 2">
    <name type="scientific">Phormidesmis priestleyi Ana</name>
    <dbReference type="NCBI Taxonomy" id="1666911"/>
    <lineage>
        <taxon>Bacteria</taxon>
        <taxon>Bacillati</taxon>
        <taxon>Cyanobacteriota</taxon>
        <taxon>Cyanophyceae</taxon>
        <taxon>Leptolyngbyales</taxon>
        <taxon>Leptolyngbyaceae</taxon>
        <taxon>Phormidesmis</taxon>
    </lineage>
</organism>
<proteinExistence type="predicted"/>
<dbReference type="PATRIC" id="fig|1666911.3.peg.3714"/>
<sequence>MLDIDEMTINEIHALLQKVGRGHMGCSLEGHPYVVPMQYYFEKPDIYILTTVGMKTQYMDANPEICLQVEEIDSLDHWRSVTVIGRVEHITEQLEIDRIMAIVKAQNPARSPAINRTWTDAWGRENVMAIYRIYPTEMNGRTTEGPSSQT</sequence>
<gene>
    <name evidence="1" type="ORF">HLUCCA11_21570</name>
</gene>
<dbReference type="Proteomes" id="UP000050465">
    <property type="component" value="Unassembled WGS sequence"/>
</dbReference>
<evidence type="ECO:0000313" key="2">
    <source>
        <dbReference type="Proteomes" id="UP000050465"/>
    </source>
</evidence>
<dbReference type="SUPFAM" id="SSF50475">
    <property type="entry name" value="FMN-binding split barrel"/>
    <property type="match status" value="1"/>
</dbReference>
<dbReference type="Pfam" id="PF12900">
    <property type="entry name" value="Pyridox_ox_2"/>
    <property type="match status" value="1"/>
</dbReference>